<dbReference type="Proteomes" id="UP001281147">
    <property type="component" value="Unassembled WGS sequence"/>
</dbReference>
<keyword evidence="2" id="KW-1185">Reference proteome</keyword>
<evidence type="ECO:0000313" key="2">
    <source>
        <dbReference type="Proteomes" id="UP001281147"/>
    </source>
</evidence>
<gene>
    <name evidence="1" type="ORF">LTR37_001781</name>
</gene>
<protein>
    <submittedName>
        <fullName evidence="1">Uncharacterized protein</fullName>
    </submittedName>
</protein>
<comment type="caution">
    <text evidence="1">The sequence shown here is derived from an EMBL/GenBank/DDBJ whole genome shotgun (WGS) entry which is preliminary data.</text>
</comment>
<sequence length="259" mass="28847">MLAANDDRKCERLRHLAIVQGPETPTTSECNNDALNDFLASFGSLETLIISAPQTFALKPWLGAVAGHAKTIRVLYLDCKAGRDGEQYNDEEIEEELTQCSKLEQIALNFPSMTLDAECFDDELGVEIMTDAIATLPFLRTIQILDLPTARTEHQLRHNHSSYVFLESSIKTIAEYFFERLPGVTALAVGKCSSRQSQIAKLLYRDRMFYVRGKLVDPNGGVSVAAIGVPTQGMHEMEPTSDLLDLEPEKSFVKYGQKD</sequence>
<name>A0ACC3NVP8_9PEZI</name>
<accession>A0ACC3NVP8</accession>
<organism evidence="1 2">
    <name type="scientific">Vermiconidia calcicola</name>
    <dbReference type="NCBI Taxonomy" id="1690605"/>
    <lineage>
        <taxon>Eukaryota</taxon>
        <taxon>Fungi</taxon>
        <taxon>Dikarya</taxon>
        <taxon>Ascomycota</taxon>
        <taxon>Pezizomycotina</taxon>
        <taxon>Dothideomycetes</taxon>
        <taxon>Dothideomycetidae</taxon>
        <taxon>Mycosphaerellales</taxon>
        <taxon>Extremaceae</taxon>
        <taxon>Vermiconidia</taxon>
    </lineage>
</organism>
<reference evidence="1" key="1">
    <citation type="submission" date="2023-07" db="EMBL/GenBank/DDBJ databases">
        <title>Black Yeasts Isolated from many extreme environments.</title>
        <authorList>
            <person name="Coleine C."/>
            <person name="Stajich J.E."/>
            <person name="Selbmann L."/>
        </authorList>
    </citation>
    <scope>NUCLEOTIDE SEQUENCE</scope>
    <source>
        <strain evidence="1">CCFEE 5714</strain>
    </source>
</reference>
<proteinExistence type="predicted"/>
<evidence type="ECO:0000313" key="1">
    <source>
        <dbReference type="EMBL" id="KAK3723529.1"/>
    </source>
</evidence>
<dbReference type="EMBL" id="JAUTXU010000009">
    <property type="protein sequence ID" value="KAK3723529.1"/>
    <property type="molecule type" value="Genomic_DNA"/>
</dbReference>